<dbReference type="PANTHER" id="PTHR38042">
    <property type="entry name" value="UROPORPHYRINOGEN-III SYNTHASE, CHLOROPLASTIC"/>
    <property type="match status" value="1"/>
</dbReference>
<dbReference type="InterPro" id="IPR039793">
    <property type="entry name" value="UROS/Hem4"/>
</dbReference>
<keyword evidence="4 9" id="KW-0456">Lyase</keyword>
<dbReference type="CDD" id="cd06578">
    <property type="entry name" value="HemD"/>
    <property type="match status" value="1"/>
</dbReference>
<comment type="catalytic activity">
    <reaction evidence="8 9">
        <text>hydroxymethylbilane = uroporphyrinogen III + H2O</text>
        <dbReference type="Rhea" id="RHEA:18965"/>
        <dbReference type="ChEBI" id="CHEBI:15377"/>
        <dbReference type="ChEBI" id="CHEBI:57308"/>
        <dbReference type="ChEBI" id="CHEBI:57845"/>
        <dbReference type="EC" id="4.2.1.75"/>
    </reaction>
</comment>
<evidence type="ECO:0000256" key="3">
    <source>
        <dbReference type="ARBA" id="ARBA00013109"/>
    </source>
</evidence>
<reference evidence="11 12" key="1">
    <citation type="submission" date="2017-02" db="EMBL/GenBank/DDBJ databases">
        <title>Whole genome sequencing of Rhodanobacter lindaniclasticus DSM 17932.</title>
        <authorList>
            <person name="Kumar S."/>
            <person name="Patil P."/>
            <person name="Patil P.B."/>
        </authorList>
    </citation>
    <scope>NUCLEOTIDE SEQUENCE [LARGE SCALE GENOMIC DNA]</scope>
    <source>
        <strain evidence="11 12">DSM 17932</strain>
    </source>
</reference>
<evidence type="ECO:0000256" key="7">
    <source>
        <dbReference type="ARBA" id="ARBA00040167"/>
    </source>
</evidence>
<sequence length="263" mass="27824">MPDRPSRAQIHPQPARRADALRARVLVITRPVGTGAALSRRVRALGGVPLSLPGLALRAADDPAAMRAQLREALAAELVIFTSPAAVRHAAALTPLRTRAIVLAVGQGTARALRQHGVKQPLCPARQDSEGLLAHPALQALRQRRVALVGAPGGRGVLRHELAARGARLREVQVYRRVPPRLDRRHVSALQALPRSARVLLSSQEALHNLCSLLPPPALARLCAATAVVSSERLAEAAGAAGFRHIVQADSALAEDMLAAAAR</sequence>
<dbReference type="OrthoDB" id="9787650at2"/>
<keyword evidence="5 9" id="KW-0627">Porphyrin biosynthesis</keyword>
<dbReference type="EC" id="4.2.1.75" evidence="3 9"/>
<gene>
    <name evidence="11" type="ORF">B1991_05775</name>
</gene>
<comment type="similarity">
    <text evidence="2 9">Belongs to the uroporphyrinogen-III synthase family.</text>
</comment>
<organism evidence="11 12">
    <name type="scientific">Rhodanobacter lindaniclasticus</name>
    <dbReference type="NCBI Taxonomy" id="75310"/>
    <lineage>
        <taxon>Bacteria</taxon>
        <taxon>Pseudomonadati</taxon>
        <taxon>Pseudomonadota</taxon>
        <taxon>Gammaproteobacteria</taxon>
        <taxon>Lysobacterales</taxon>
        <taxon>Rhodanobacteraceae</taxon>
        <taxon>Rhodanobacter</taxon>
    </lineage>
</organism>
<dbReference type="AlphaFoldDB" id="A0A4S3KJ74"/>
<accession>A0A4S3KJ74</accession>
<dbReference type="GO" id="GO:0004852">
    <property type="term" value="F:uroporphyrinogen-III synthase activity"/>
    <property type="evidence" value="ECO:0007669"/>
    <property type="project" value="UniProtKB-UniRule"/>
</dbReference>
<evidence type="ECO:0000256" key="8">
    <source>
        <dbReference type="ARBA" id="ARBA00048617"/>
    </source>
</evidence>
<dbReference type="EMBL" id="MWIO01000016">
    <property type="protein sequence ID" value="THD08398.1"/>
    <property type="molecule type" value="Genomic_DNA"/>
</dbReference>
<evidence type="ECO:0000313" key="11">
    <source>
        <dbReference type="EMBL" id="THD08398.1"/>
    </source>
</evidence>
<dbReference type="RefSeq" id="WP_136257762.1">
    <property type="nucleotide sequence ID" value="NZ_MWIO01000016.1"/>
</dbReference>
<evidence type="ECO:0000256" key="9">
    <source>
        <dbReference type="RuleBase" id="RU366031"/>
    </source>
</evidence>
<evidence type="ECO:0000256" key="1">
    <source>
        <dbReference type="ARBA" id="ARBA00004772"/>
    </source>
</evidence>
<dbReference type="Pfam" id="PF02602">
    <property type="entry name" value="HEM4"/>
    <property type="match status" value="1"/>
</dbReference>
<evidence type="ECO:0000256" key="6">
    <source>
        <dbReference type="ARBA" id="ARBA00037589"/>
    </source>
</evidence>
<evidence type="ECO:0000256" key="5">
    <source>
        <dbReference type="ARBA" id="ARBA00023244"/>
    </source>
</evidence>
<proteinExistence type="inferred from homology"/>
<dbReference type="InterPro" id="IPR003754">
    <property type="entry name" value="4pyrrol_synth_uPrphyn_synth"/>
</dbReference>
<dbReference type="GO" id="GO:0006780">
    <property type="term" value="P:uroporphyrinogen III biosynthetic process"/>
    <property type="evidence" value="ECO:0007669"/>
    <property type="project" value="UniProtKB-UniRule"/>
</dbReference>
<comment type="caution">
    <text evidence="11">The sequence shown here is derived from an EMBL/GenBank/DDBJ whole genome shotgun (WGS) entry which is preliminary data.</text>
</comment>
<dbReference type="Gene3D" id="3.40.50.10090">
    <property type="match status" value="2"/>
</dbReference>
<feature type="domain" description="Tetrapyrrole biosynthesis uroporphyrinogen III synthase" evidence="10">
    <location>
        <begin position="37"/>
        <end position="258"/>
    </location>
</feature>
<evidence type="ECO:0000313" key="12">
    <source>
        <dbReference type="Proteomes" id="UP000306317"/>
    </source>
</evidence>
<evidence type="ECO:0000259" key="10">
    <source>
        <dbReference type="Pfam" id="PF02602"/>
    </source>
</evidence>
<protein>
    <recommendedName>
        <fullName evidence="7 9">Uroporphyrinogen-III synthase</fullName>
        <ecNumber evidence="3 9">4.2.1.75</ecNumber>
    </recommendedName>
</protein>
<evidence type="ECO:0000256" key="4">
    <source>
        <dbReference type="ARBA" id="ARBA00023239"/>
    </source>
</evidence>
<dbReference type="UniPathway" id="UPA00251">
    <property type="reaction ID" value="UER00320"/>
</dbReference>
<comment type="pathway">
    <text evidence="1 9">Porphyrin-containing compound metabolism; protoporphyrin-IX biosynthesis; coproporphyrinogen-III from 5-aminolevulinate: step 3/4.</text>
</comment>
<dbReference type="PANTHER" id="PTHR38042:SF1">
    <property type="entry name" value="UROPORPHYRINOGEN-III SYNTHASE, CHLOROPLASTIC"/>
    <property type="match status" value="1"/>
</dbReference>
<keyword evidence="12" id="KW-1185">Reference proteome</keyword>
<name>A0A4S3KJ74_9GAMM</name>
<dbReference type="Proteomes" id="UP000306317">
    <property type="component" value="Unassembled WGS sequence"/>
</dbReference>
<comment type="function">
    <text evidence="6 9">Catalyzes cyclization of the linear tetrapyrrole, hydroxymethylbilane, to the macrocyclic uroporphyrinogen III.</text>
</comment>
<evidence type="ECO:0000256" key="2">
    <source>
        <dbReference type="ARBA" id="ARBA00008133"/>
    </source>
</evidence>
<dbReference type="SUPFAM" id="SSF69618">
    <property type="entry name" value="HemD-like"/>
    <property type="match status" value="1"/>
</dbReference>
<dbReference type="InterPro" id="IPR036108">
    <property type="entry name" value="4pyrrol_syn_uPrphyn_synt_sf"/>
</dbReference>
<dbReference type="GO" id="GO:0006782">
    <property type="term" value="P:protoporphyrinogen IX biosynthetic process"/>
    <property type="evidence" value="ECO:0007669"/>
    <property type="project" value="UniProtKB-UniRule"/>
</dbReference>